<dbReference type="SUPFAM" id="SSF52540">
    <property type="entry name" value="P-loop containing nucleoside triphosphate hydrolases"/>
    <property type="match status" value="1"/>
</dbReference>
<dbReference type="Pfam" id="PF19798">
    <property type="entry name" value="Sulfotransfer_5"/>
    <property type="match status" value="1"/>
</dbReference>
<dbReference type="AlphaFoldDB" id="A0A3B0VPI0"/>
<sequence length="309" mass="35037">MIEYGRCHVVYSLYNILDRPPPLSSGLSKQKGWFMIDLTSRRVNHVTPAFADIMDKYANIYVIISPPRCSSTAFARLFWEQPSVRYYSHEPFEATYFMGKGLSDVADRLNNPIDLQHIKKNVGDVQGNSLVIKEMPYQVGAHFPLLAQITAQPLIFLLRDPRLNIASRMAKKQEVGDSPVFPFIETGWELLAAQIKQCEAQQIPHMIVDAADFRNYPELIFSQIFTHLQLPFAAKTVAWSPSSHVNLDNLDGQHTHLYAHVLQSNGMESDTDPIPPLDSFPETDGFRDHVAHCLQIYKKLTVSPARICV</sequence>
<organism evidence="1">
    <name type="scientific">hydrothermal vent metagenome</name>
    <dbReference type="NCBI Taxonomy" id="652676"/>
    <lineage>
        <taxon>unclassified sequences</taxon>
        <taxon>metagenomes</taxon>
        <taxon>ecological metagenomes</taxon>
    </lineage>
</organism>
<protein>
    <recommendedName>
        <fullName evidence="2">Sulfotransferase domain-containing protein</fullName>
    </recommendedName>
</protein>
<evidence type="ECO:0008006" key="2">
    <source>
        <dbReference type="Google" id="ProtNLM"/>
    </source>
</evidence>
<evidence type="ECO:0000313" key="1">
    <source>
        <dbReference type="EMBL" id="VAW40287.1"/>
    </source>
</evidence>
<name>A0A3B0VPI0_9ZZZZ</name>
<dbReference type="Gene3D" id="3.40.50.300">
    <property type="entry name" value="P-loop containing nucleotide triphosphate hydrolases"/>
    <property type="match status" value="1"/>
</dbReference>
<dbReference type="InterPro" id="IPR027417">
    <property type="entry name" value="P-loop_NTPase"/>
</dbReference>
<dbReference type="EMBL" id="UOEU01000787">
    <property type="protein sequence ID" value="VAW40287.1"/>
    <property type="molecule type" value="Genomic_DNA"/>
</dbReference>
<reference evidence="1" key="1">
    <citation type="submission" date="2018-06" db="EMBL/GenBank/DDBJ databases">
        <authorList>
            <person name="Zhirakovskaya E."/>
        </authorList>
    </citation>
    <scope>NUCLEOTIDE SEQUENCE</scope>
</reference>
<gene>
    <name evidence="1" type="ORF">MNBD_CHLOROFLEXI01-4841</name>
</gene>
<accession>A0A3B0VPI0</accession>
<proteinExistence type="predicted"/>